<name>A0A420EK63_9SPHN</name>
<comment type="caution">
    <text evidence="2">The sequence shown here is derived from an EMBL/GenBank/DDBJ whole genome shotgun (WGS) entry which is preliminary data.</text>
</comment>
<dbReference type="RefSeq" id="WP_120324561.1">
    <property type="nucleotide sequence ID" value="NZ_RAPF01000004.1"/>
</dbReference>
<dbReference type="Gene3D" id="1.10.10.1100">
    <property type="entry name" value="BFD-like [2Fe-2S]-binding domain"/>
    <property type="match status" value="1"/>
</dbReference>
<dbReference type="EMBL" id="RAPF01000004">
    <property type="protein sequence ID" value="RKF21063.1"/>
    <property type="molecule type" value="Genomic_DNA"/>
</dbReference>
<keyword evidence="3" id="KW-1185">Reference proteome</keyword>
<accession>A0A420EK63</accession>
<evidence type="ECO:0000313" key="2">
    <source>
        <dbReference type="EMBL" id="RKF21063.1"/>
    </source>
</evidence>
<organism evidence="2 3">
    <name type="scientific">Altericroceibacterium spongiae</name>
    <dbReference type="NCBI Taxonomy" id="2320269"/>
    <lineage>
        <taxon>Bacteria</taxon>
        <taxon>Pseudomonadati</taxon>
        <taxon>Pseudomonadota</taxon>
        <taxon>Alphaproteobacteria</taxon>
        <taxon>Sphingomonadales</taxon>
        <taxon>Erythrobacteraceae</taxon>
        <taxon>Altericroceibacterium</taxon>
    </lineage>
</organism>
<gene>
    <name evidence="2" type="ORF">D6851_08985</name>
</gene>
<dbReference type="Pfam" id="PF04324">
    <property type="entry name" value="Fer2_BFD"/>
    <property type="match status" value="1"/>
</dbReference>
<evidence type="ECO:0000259" key="1">
    <source>
        <dbReference type="Pfam" id="PF04324"/>
    </source>
</evidence>
<evidence type="ECO:0000313" key="3">
    <source>
        <dbReference type="Proteomes" id="UP000284395"/>
    </source>
</evidence>
<reference evidence="2 3" key="1">
    <citation type="submission" date="2018-09" db="EMBL/GenBank/DDBJ databases">
        <title>Altererythrobacter spongiae sp. nov., isolated from a marine sponge.</title>
        <authorList>
            <person name="Zhuang L."/>
            <person name="Luo L."/>
        </authorList>
    </citation>
    <scope>NUCLEOTIDE SEQUENCE [LARGE SCALE GENOMIC DNA]</scope>
    <source>
        <strain evidence="2 3">HN-Y73</strain>
    </source>
</reference>
<dbReference type="InterPro" id="IPR007419">
    <property type="entry name" value="BFD-like_2Fe2S-bd_dom"/>
</dbReference>
<dbReference type="Proteomes" id="UP000284395">
    <property type="component" value="Unassembled WGS sequence"/>
</dbReference>
<feature type="domain" description="BFD-like [2Fe-2S]-binding" evidence="1">
    <location>
        <begin position="2"/>
        <end position="49"/>
    </location>
</feature>
<dbReference type="OrthoDB" id="7428628at2"/>
<proteinExistence type="predicted"/>
<sequence>MIICVCNVIRENELRHAARLNPGDAHAVYSCLGKQPQCGQCLEEAEDILLEERDMAGQETLAA</sequence>
<dbReference type="InterPro" id="IPR041854">
    <property type="entry name" value="BFD-like_2Fe2S-bd_dom_sf"/>
</dbReference>
<protein>
    <submittedName>
        <fullName evidence="2">Ferredoxin</fullName>
    </submittedName>
</protein>
<dbReference type="AlphaFoldDB" id="A0A420EK63"/>